<organism evidence="2 3">
    <name type="scientific">Lentinula detonsa</name>
    <dbReference type="NCBI Taxonomy" id="2804962"/>
    <lineage>
        <taxon>Eukaryota</taxon>
        <taxon>Fungi</taxon>
        <taxon>Dikarya</taxon>
        <taxon>Basidiomycota</taxon>
        <taxon>Agaricomycotina</taxon>
        <taxon>Agaricomycetes</taxon>
        <taxon>Agaricomycetidae</taxon>
        <taxon>Agaricales</taxon>
        <taxon>Marasmiineae</taxon>
        <taxon>Omphalotaceae</taxon>
        <taxon>Lentinula</taxon>
    </lineage>
</organism>
<comment type="caution">
    <text evidence="2">The sequence shown here is derived from an EMBL/GenBank/DDBJ whole genome shotgun (WGS) entry which is preliminary data.</text>
</comment>
<dbReference type="SUPFAM" id="SSF56300">
    <property type="entry name" value="Metallo-dependent phosphatases"/>
    <property type="match status" value="1"/>
</dbReference>
<evidence type="ECO:0000259" key="1">
    <source>
        <dbReference type="Pfam" id="PF00149"/>
    </source>
</evidence>
<dbReference type="PANTHER" id="PTHR12905">
    <property type="entry name" value="METALLOPHOSPHOESTERASE"/>
    <property type="match status" value="1"/>
</dbReference>
<evidence type="ECO:0000313" key="3">
    <source>
        <dbReference type="Proteomes" id="UP001142393"/>
    </source>
</evidence>
<dbReference type="PANTHER" id="PTHR12905:SF28">
    <property type="entry name" value="RHAMNOGALACTURONATE LYASE C-RELATED"/>
    <property type="match status" value="1"/>
</dbReference>
<dbReference type="Gene3D" id="3.60.21.10">
    <property type="match status" value="1"/>
</dbReference>
<dbReference type="Proteomes" id="UP001142393">
    <property type="component" value="Unassembled WGS sequence"/>
</dbReference>
<gene>
    <name evidence="2" type="ORF">DFH05DRAFT_726288</name>
</gene>
<keyword evidence="3" id="KW-1185">Reference proteome</keyword>
<dbReference type="InterPro" id="IPR004843">
    <property type="entry name" value="Calcineurin-like_PHP"/>
</dbReference>
<dbReference type="EMBL" id="JANVFU010000021">
    <property type="protein sequence ID" value="KAJ3738945.1"/>
    <property type="molecule type" value="Genomic_DNA"/>
</dbReference>
<dbReference type="CDD" id="cd07379">
    <property type="entry name" value="MPP_239FB"/>
    <property type="match status" value="1"/>
</dbReference>
<reference evidence="2 3" key="1">
    <citation type="journal article" date="2023" name="Proc. Natl. Acad. Sci. U.S.A.">
        <title>A global phylogenomic analysis of the shiitake genus Lentinula.</title>
        <authorList>
            <person name="Sierra-Patev S."/>
            <person name="Min B."/>
            <person name="Naranjo-Ortiz M."/>
            <person name="Looney B."/>
            <person name="Konkel Z."/>
            <person name="Slot J.C."/>
            <person name="Sakamoto Y."/>
            <person name="Steenwyk J.L."/>
            <person name="Rokas A."/>
            <person name="Carro J."/>
            <person name="Camarero S."/>
            <person name="Ferreira P."/>
            <person name="Molpeceres G."/>
            <person name="Ruiz-Duenas F.J."/>
            <person name="Serrano A."/>
            <person name="Henrissat B."/>
            <person name="Drula E."/>
            <person name="Hughes K.W."/>
            <person name="Mata J.L."/>
            <person name="Ishikawa N.K."/>
            <person name="Vargas-Isla R."/>
            <person name="Ushijima S."/>
            <person name="Smith C.A."/>
            <person name="Donoghue J."/>
            <person name="Ahrendt S."/>
            <person name="Andreopoulos W."/>
            <person name="He G."/>
            <person name="LaButti K."/>
            <person name="Lipzen A."/>
            <person name="Ng V."/>
            <person name="Riley R."/>
            <person name="Sandor L."/>
            <person name="Barry K."/>
            <person name="Martinez A.T."/>
            <person name="Xiao Y."/>
            <person name="Gibbons J.G."/>
            <person name="Terashima K."/>
            <person name="Grigoriev I.V."/>
            <person name="Hibbett D."/>
        </authorList>
    </citation>
    <scope>NUCLEOTIDE SEQUENCE [LARGE SCALE GENOMIC DNA]</scope>
    <source>
        <strain evidence="2 3">TFB7810</strain>
    </source>
</reference>
<feature type="domain" description="Calcineurin-like phosphoesterase" evidence="1">
    <location>
        <begin position="45"/>
        <end position="216"/>
    </location>
</feature>
<name>A0A9W8NQJ2_9AGAR</name>
<evidence type="ECO:0000313" key="2">
    <source>
        <dbReference type="EMBL" id="KAJ3738945.1"/>
    </source>
</evidence>
<dbReference type="GO" id="GO:0016787">
    <property type="term" value="F:hydrolase activity"/>
    <property type="evidence" value="ECO:0007669"/>
    <property type="project" value="InterPro"/>
</dbReference>
<dbReference type="InterPro" id="IPR029052">
    <property type="entry name" value="Metallo-depent_PP-like"/>
</dbReference>
<proteinExistence type="predicted"/>
<protein>
    <submittedName>
        <fullName evidence="2">Metallo-dependent phosphatase</fullName>
    </submittedName>
</protein>
<dbReference type="Pfam" id="PF00149">
    <property type="entry name" value="Metallophos"/>
    <property type="match status" value="1"/>
</dbReference>
<dbReference type="AlphaFoldDB" id="A0A9W8NQJ2"/>
<accession>A0A9W8NQJ2</accession>
<dbReference type="InterPro" id="IPR051693">
    <property type="entry name" value="UPF0046_metallophosphoest"/>
</dbReference>
<sequence length="284" mass="31996">MDALFDRRPPSSLELFVANPLRFLAEHIYRWSCKHRRGIIHDNLIRVVCISDTHGYHDEIPPLPSGDILIHAGDLTQSGTPQELSKALEWFSEQPHQYKVYIAGNHDRALSESDIFATLPSFPNLIYLEETSATVTINERKLHIYGSPLTPKHGSWAFQYEREAAEWSAIPLDTNILVTHGPPAHHLDLNGTGCRGLLDALWRVRPTLHVFGHIHAARGVERLDWSDAQASYDRICSGIGNWKDLVRLLFGALQRGEHRTVLVNAASLGGFRDEQRRGAIVVDI</sequence>